<dbReference type="GO" id="GO:0016491">
    <property type="term" value="F:oxidoreductase activity"/>
    <property type="evidence" value="ECO:0007669"/>
    <property type="project" value="InterPro"/>
</dbReference>
<keyword evidence="4" id="KW-1185">Reference proteome</keyword>
<dbReference type="EMBL" id="FOTL01000015">
    <property type="protein sequence ID" value="SFL49816.1"/>
    <property type="molecule type" value="Genomic_DNA"/>
</dbReference>
<sequence>MMHPRPSPIAASLYTLRDLNADVIIMHGPHGCCFRTGRLLESDGVRVVTTAMAENDFILGAAEKLEETLKEAYDTFNPKLIGIVGTCASMIIGEDLKEPIENLALDAVVLPVESHGGFGEGDNTEGAIAVLNAAVEYGVISQEEADRQNEMLRLATQVEKTRGMAQGKYIKPNFGDSKEKVAKIIINAIKEAKKVVFVLNAKKETSYLFADILNCDFSKLFNDSNSSSNSNIKSNKDIENLHFIANLDENIGLPRIRQHAANINKELNEMGIDIESITGGLDEYPITPRKAEAYLKEINPDLVIVAGVPHALYVEELDCETIAVTDGPRLVEPLRELGYTHVIAELDAHSKTLGVDTIVDSDFGMMIRSAIEWEIG</sequence>
<reference evidence="2 4" key="1">
    <citation type="journal article" date="2016" name="Genome Announc.">
        <title>Draft Genome Sequence of the Rumen Methanogen Methanobrevibacter olleyae YLM1.</title>
        <authorList>
            <person name="Kelly W.J."/>
            <person name="Li D."/>
            <person name="Lambie S.C."/>
            <person name="Cox F."/>
            <person name="Attwood G.T."/>
            <person name="Altermann E."/>
            <person name="Leahy S.C."/>
        </authorList>
    </citation>
    <scope>NUCLEOTIDE SEQUENCE [LARGE SCALE GENOMIC DNA]</scope>
    <source>
        <strain evidence="2 4">YLM1</strain>
    </source>
</reference>
<reference evidence="4" key="2">
    <citation type="submission" date="2016-02" db="EMBL/GenBank/DDBJ databases">
        <title>The draft genome sequence of the rumen methanogen Methanobrevibacter olleyae YLM1.</title>
        <authorList>
            <consortium name="New Zealand Agricultural Greenhouse Gas Research Centre/Pastoral Greenhouse Gas Research Consortium"/>
            <person name="Kelly W.J."/>
            <person name="Li D."/>
            <person name="Lambie S.C."/>
            <person name="Attwood G.T."/>
            <person name="Altermann E."/>
            <person name="Leahy S.C."/>
        </authorList>
    </citation>
    <scope>NUCLEOTIDE SEQUENCE [LARGE SCALE GENOMIC DNA]</scope>
    <source>
        <strain evidence="4">YLM1</strain>
    </source>
</reference>
<reference evidence="5" key="3">
    <citation type="submission" date="2016-10" db="EMBL/GenBank/DDBJ databases">
        <authorList>
            <person name="Varghese N."/>
        </authorList>
    </citation>
    <scope>NUCLEOTIDE SEQUENCE [LARGE SCALE GENOMIC DNA]</scope>
    <source>
        <strain evidence="5">DSM 16632</strain>
    </source>
</reference>
<dbReference type="SUPFAM" id="SSF53807">
    <property type="entry name" value="Helical backbone' metal receptor"/>
    <property type="match status" value="1"/>
</dbReference>
<proteinExistence type="predicted"/>
<dbReference type="KEGG" id="mol:YLM1_1498"/>
<dbReference type="InterPro" id="IPR052673">
    <property type="entry name" value="Ni-siroh_cyclase_CfbD"/>
</dbReference>
<dbReference type="Gene3D" id="3.40.50.1980">
    <property type="entry name" value="Nitrogenase molybdenum iron protein domain"/>
    <property type="match status" value="1"/>
</dbReference>
<feature type="domain" description="Nitrogenase/oxidoreductase component 1" evidence="1">
    <location>
        <begin position="14"/>
        <end position="145"/>
    </location>
</feature>
<dbReference type="PANTHER" id="PTHR42846:SF1">
    <property type="entry name" value="NI-SIROHYDROCHLORIN A,C-DIAMIDE REDUCTIVE CYCLASE COMPLEX, COMPONENT CFBD"/>
    <property type="match status" value="1"/>
</dbReference>
<evidence type="ECO:0000313" key="4">
    <source>
        <dbReference type="Proteomes" id="UP000066376"/>
    </source>
</evidence>
<dbReference type="AlphaFoldDB" id="A0A126R315"/>
<gene>
    <name evidence="3" type="ORF">SAMN02910297_01051</name>
    <name evidence="2" type="ORF">YLM1_1498</name>
</gene>
<dbReference type="NCBIfam" id="TIGR03282">
    <property type="entry name" value="methan_mark_13"/>
    <property type="match status" value="1"/>
</dbReference>
<dbReference type="PANTHER" id="PTHR42846">
    <property type="entry name" value="NI-SIROHYDROCHLORIN A,C-DIAMIDE REDUCTIVE CYCLASE COMPLEX, COMPONENT CFBD"/>
    <property type="match status" value="1"/>
</dbReference>
<accession>A0A126R315</accession>
<dbReference type="EMBL" id="CP014265">
    <property type="protein sequence ID" value="AMK16055.1"/>
    <property type="molecule type" value="Genomic_DNA"/>
</dbReference>
<dbReference type="InterPro" id="IPR000510">
    <property type="entry name" value="Nase/OxRdtase_comp1"/>
</dbReference>
<evidence type="ECO:0000313" key="5">
    <source>
        <dbReference type="Proteomes" id="UP000183442"/>
    </source>
</evidence>
<evidence type="ECO:0000259" key="1">
    <source>
        <dbReference type="Pfam" id="PF00148"/>
    </source>
</evidence>
<dbReference type="InterPro" id="IPR017675">
    <property type="entry name" value="CfbD"/>
</dbReference>
<dbReference type="STRING" id="294671.YLM1_1498"/>
<reference evidence="3" key="4">
    <citation type="submission" date="2016-10" db="EMBL/GenBank/DDBJ databases">
        <authorList>
            <person name="de Groot N.N."/>
        </authorList>
    </citation>
    <scope>NUCLEOTIDE SEQUENCE [LARGE SCALE GENOMIC DNA]</scope>
    <source>
        <strain evidence="3">DSM 16632</strain>
    </source>
</reference>
<evidence type="ECO:0000313" key="2">
    <source>
        <dbReference type="EMBL" id="AMK16055.1"/>
    </source>
</evidence>
<dbReference type="Proteomes" id="UP000183442">
    <property type="component" value="Unassembled WGS sequence"/>
</dbReference>
<dbReference type="PATRIC" id="fig|294671.3.peg.1561"/>
<organism evidence="2 4">
    <name type="scientific">Methanobrevibacter olleyae</name>
    <dbReference type="NCBI Taxonomy" id="294671"/>
    <lineage>
        <taxon>Archaea</taxon>
        <taxon>Methanobacteriati</taxon>
        <taxon>Methanobacteriota</taxon>
        <taxon>Methanomada group</taxon>
        <taxon>Methanobacteria</taxon>
        <taxon>Methanobacteriales</taxon>
        <taxon>Methanobacteriaceae</taxon>
        <taxon>Methanobrevibacter</taxon>
    </lineage>
</organism>
<dbReference type="Pfam" id="PF00148">
    <property type="entry name" value="Oxidored_nitro"/>
    <property type="match status" value="1"/>
</dbReference>
<dbReference type="Proteomes" id="UP000066376">
    <property type="component" value="Chromosome"/>
</dbReference>
<name>A0A126R315_METOL</name>
<evidence type="ECO:0000313" key="3">
    <source>
        <dbReference type="EMBL" id="SFL49816.1"/>
    </source>
</evidence>
<protein>
    <submittedName>
        <fullName evidence="2">Methanogeneis marker protein 13</fullName>
    </submittedName>
    <submittedName>
        <fullName evidence="3">Putative methanogenesis marker 13 metalloprotein</fullName>
    </submittedName>
</protein>